<name>A0A2H0N5Z1_9BACT</name>
<protein>
    <recommendedName>
        <fullName evidence="3">LamG-like jellyroll fold domain-containing protein</fullName>
    </recommendedName>
</protein>
<dbReference type="Gene3D" id="2.60.120.200">
    <property type="match status" value="1"/>
</dbReference>
<dbReference type="AlphaFoldDB" id="A0A2H0N5Z1"/>
<dbReference type="SUPFAM" id="SSF49899">
    <property type="entry name" value="Concanavalin A-like lectins/glucanases"/>
    <property type="match status" value="1"/>
</dbReference>
<evidence type="ECO:0008006" key="3">
    <source>
        <dbReference type="Google" id="ProtNLM"/>
    </source>
</evidence>
<organism evidence="1 2">
    <name type="scientific">Candidatus Magasanikbacteria bacterium CG11_big_fil_rev_8_21_14_0_20_39_34</name>
    <dbReference type="NCBI Taxonomy" id="1974653"/>
    <lineage>
        <taxon>Bacteria</taxon>
        <taxon>Candidatus Magasanikiibacteriota</taxon>
    </lineage>
</organism>
<reference evidence="1 2" key="1">
    <citation type="submission" date="2017-09" db="EMBL/GenBank/DDBJ databases">
        <title>Depth-based differentiation of microbial function through sediment-hosted aquifers and enrichment of novel symbionts in the deep terrestrial subsurface.</title>
        <authorList>
            <person name="Probst A.J."/>
            <person name="Ladd B."/>
            <person name="Jarett J.K."/>
            <person name="Geller-Mcgrath D.E."/>
            <person name="Sieber C.M."/>
            <person name="Emerson J.B."/>
            <person name="Anantharaman K."/>
            <person name="Thomas B.C."/>
            <person name="Malmstrom R."/>
            <person name="Stieglmeier M."/>
            <person name="Klingl A."/>
            <person name="Woyke T."/>
            <person name="Ryan C.M."/>
            <person name="Banfield J.F."/>
        </authorList>
    </citation>
    <scope>NUCLEOTIDE SEQUENCE [LARGE SCALE GENOMIC DNA]</scope>
    <source>
        <strain evidence="1">CG11_big_fil_rev_8_21_14_0_20_39_34</strain>
    </source>
</reference>
<sequence length="387" mass="41275">MELDATGKTNGSGNFTSRIFNGGSSLTWSTIAWTPYQPYMKELPDSKAIESAYGVGNLNMTNNLLLLHLNESSGATSFTDSSGSLNTGSCDNGSGKCPTVTTSGKFNNAFTFDGGNDEIQLASQAVSSLIGAQFTIAFWFNPGGTQDRPTFGFAGSGSANKSNPVASYDSFINIGNGSSWQLLTAFPDAAINTWTHYALVDDGSDYVAYVNGIEVSRDPISVNPTSATNRVFTIGESGFSAALAQWTAGSFDEFVIFSEGLAGDDILAMYKRGANLLKFQVRSCDDGACSGENFIGPDGSTGTYYSELTDASNALPSKTLSNVLDNQYFQYKAFLETSSTTLTPALLDVTITYASSIGVPEFSDGVYVATMLFVIFYIAQRKEKIFQ</sequence>
<dbReference type="EMBL" id="PCWN01000005">
    <property type="protein sequence ID" value="PIR04298.1"/>
    <property type="molecule type" value="Genomic_DNA"/>
</dbReference>
<dbReference type="Proteomes" id="UP000229600">
    <property type="component" value="Unassembled WGS sequence"/>
</dbReference>
<gene>
    <name evidence="1" type="ORF">COV59_01525</name>
</gene>
<dbReference type="InterPro" id="IPR013320">
    <property type="entry name" value="ConA-like_dom_sf"/>
</dbReference>
<comment type="caution">
    <text evidence="1">The sequence shown here is derived from an EMBL/GenBank/DDBJ whole genome shotgun (WGS) entry which is preliminary data.</text>
</comment>
<evidence type="ECO:0000313" key="1">
    <source>
        <dbReference type="EMBL" id="PIR04298.1"/>
    </source>
</evidence>
<dbReference type="Pfam" id="PF13385">
    <property type="entry name" value="Laminin_G_3"/>
    <property type="match status" value="1"/>
</dbReference>
<accession>A0A2H0N5Z1</accession>
<proteinExistence type="predicted"/>
<evidence type="ECO:0000313" key="2">
    <source>
        <dbReference type="Proteomes" id="UP000229600"/>
    </source>
</evidence>